<name>A0A820E2E8_9BILA</name>
<evidence type="ECO:0000313" key="2">
    <source>
        <dbReference type="Proteomes" id="UP000663823"/>
    </source>
</evidence>
<protein>
    <submittedName>
        <fullName evidence="1">Uncharacterized protein</fullName>
    </submittedName>
</protein>
<evidence type="ECO:0000313" key="1">
    <source>
        <dbReference type="EMBL" id="CAF4240789.1"/>
    </source>
</evidence>
<comment type="caution">
    <text evidence="1">The sequence shown here is derived from an EMBL/GenBank/DDBJ whole genome shotgun (WGS) entry which is preliminary data.</text>
</comment>
<accession>A0A820E2E8</accession>
<organism evidence="1 2">
    <name type="scientific">Rotaria sordida</name>
    <dbReference type="NCBI Taxonomy" id="392033"/>
    <lineage>
        <taxon>Eukaryota</taxon>
        <taxon>Metazoa</taxon>
        <taxon>Spiralia</taxon>
        <taxon>Gnathifera</taxon>
        <taxon>Rotifera</taxon>
        <taxon>Eurotatoria</taxon>
        <taxon>Bdelloidea</taxon>
        <taxon>Philodinida</taxon>
        <taxon>Philodinidae</taxon>
        <taxon>Rotaria</taxon>
    </lineage>
</organism>
<feature type="non-terminal residue" evidence="1">
    <location>
        <position position="97"/>
    </location>
</feature>
<dbReference type="AlphaFoldDB" id="A0A820E2E8"/>
<dbReference type="EMBL" id="CAJOAX010029845">
    <property type="protein sequence ID" value="CAF4240789.1"/>
    <property type="molecule type" value="Genomic_DNA"/>
</dbReference>
<reference evidence="1" key="1">
    <citation type="submission" date="2021-02" db="EMBL/GenBank/DDBJ databases">
        <authorList>
            <person name="Nowell W R."/>
        </authorList>
    </citation>
    <scope>NUCLEOTIDE SEQUENCE</scope>
</reference>
<gene>
    <name evidence="1" type="ORF">OTI717_LOCUS40085</name>
</gene>
<dbReference type="Proteomes" id="UP000663823">
    <property type="component" value="Unassembled WGS sequence"/>
</dbReference>
<proteinExistence type="predicted"/>
<sequence>MNVRVHFSSVIDPSKEIGTVTYNSNIFIGSVEEIITPEIEVRTTAGLFTLSSVLGSLKNETLRLSLSGSISVTIDNQLNLSQLPIRLPNILAKEEAS</sequence>